<keyword evidence="2" id="KW-1185">Reference proteome</keyword>
<reference evidence="1 2" key="1">
    <citation type="submission" date="2023-10" db="EMBL/GenBank/DDBJ databases">
        <title>Niallia locisalis sp.nov. isolated from a salt pond sample.</title>
        <authorList>
            <person name="Li X.-J."/>
            <person name="Dong L."/>
        </authorList>
    </citation>
    <scope>NUCLEOTIDE SEQUENCE [LARGE SCALE GENOMIC DNA]</scope>
    <source>
        <strain evidence="1 2">DSM 29761</strain>
    </source>
</reference>
<dbReference type="EMBL" id="CP137640">
    <property type="protein sequence ID" value="WVX84037.1"/>
    <property type="molecule type" value="Genomic_DNA"/>
</dbReference>
<gene>
    <name evidence="1" type="ORF">R4Z09_14200</name>
</gene>
<evidence type="ECO:0000313" key="1">
    <source>
        <dbReference type="EMBL" id="WVX84037.1"/>
    </source>
</evidence>
<evidence type="ECO:0000313" key="2">
    <source>
        <dbReference type="Proteomes" id="UP001357223"/>
    </source>
</evidence>
<name>A0ABZ2CPZ9_9BACI</name>
<evidence type="ECO:0008006" key="3">
    <source>
        <dbReference type="Google" id="ProtNLM"/>
    </source>
</evidence>
<accession>A0ABZ2CPZ9</accession>
<proteinExistence type="predicted"/>
<organism evidence="1 2">
    <name type="scientific">Niallia oryzisoli</name>
    <dbReference type="NCBI Taxonomy" id="1737571"/>
    <lineage>
        <taxon>Bacteria</taxon>
        <taxon>Bacillati</taxon>
        <taxon>Bacillota</taxon>
        <taxon>Bacilli</taxon>
        <taxon>Bacillales</taxon>
        <taxon>Bacillaceae</taxon>
        <taxon>Niallia</taxon>
    </lineage>
</organism>
<sequence length="116" mass="14169">MNKEKLIILDLSKNPVQSRNQEKSENLNLPDLDFFLWCQQQFKINRGVYNTIDRWFYQNGFKNLIHRRLYLLSFLEFVTEENPKDHQQKYLKFGHGGLTKKLQEFIQETERKQYLI</sequence>
<dbReference type="Proteomes" id="UP001357223">
    <property type="component" value="Chromosome"/>
</dbReference>
<protein>
    <recommendedName>
        <fullName evidence="3">LAGLIDADG homing endonuclease</fullName>
    </recommendedName>
</protein>
<dbReference type="RefSeq" id="WP_338452909.1">
    <property type="nucleotide sequence ID" value="NZ_CP137640.1"/>
</dbReference>